<organism evidence="2 3">
    <name type="scientific">Pleuronectes platessa</name>
    <name type="common">European plaice</name>
    <dbReference type="NCBI Taxonomy" id="8262"/>
    <lineage>
        <taxon>Eukaryota</taxon>
        <taxon>Metazoa</taxon>
        <taxon>Chordata</taxon>
        <taxon>Craniata</taxon>
        <taxon>Vertebrata</taxon>
        <taxon>Euteleostomi</taxon>
        <taxon>Actinopterygii</taxon>
        <taxon>Neopterygii</taxon>
        <taxon>Teleostei</taxon>
        <taxon>Neoteleostei</taxon>
        <taxon>Acanthomorphata</taxon>
        <taxon>Carangaria</taxon>
        <taxon>Pleuronectiformes</taxon>
        <taxon>Pleuronectoidei</taxon>
        <taxon>Pleuronectidae</taxon>
        <taxon>Pleuronectes</taxon>
    </lineage>
</organism>
<evidence type="ECO:0000313" key="3">
    <source>
        <dbReference type="Proteomes" id="UP001153269"/>
    </source>
</evidence>
<comment type="caution">
    <text evidence="2">The sequence shown here is derived from an EMBL/GenBank/DDBJ whole genome shotgun (WGS) entry which is preliminary data.</text>
</comment>
<dbReference type="AlphaFoldDB" id="A0A9N7VVB1"/>
<name>A0A9N7VVB1_PLEPL</name>
<sequence>MEKDGECSESKLPALLEEALSPSAVPRESQQHRSGLLDTGDVHETADFQPVEQTCSNAWGRLDVKHATLGWEKLPVRVCSQSRHRAGRPSPIKASEPRNDSQCGTS</sequence>
<evidence type="ECO:0000256" key="1">
    <source>
        <dbReference type="SAM" id="MobiDB-lite"/>
    </source>
</evidence>
<proteinExistence type="predicted"/>
<evidence type="ECO:0000313" key="2">
    <source>
        <dbReference type="EMBL" id="CAB1456399.1"/>
    </source>
</evidence>
<dbReference type="EMBL" id="CADEAL010004296">
    <property type="protein sequence ID" value="CAB1456399.1"/>
    <property type="molecule type" value="Genomic_DNA"/>
</dbReference>
<accession>A0A9N7VVB1</accession>
<keyword evidence="3" id="KW-1185">Reference proteome</keyword>
<protein>
    <submittedName>
        <fullName evidence="2">Uncharacterized protein</fullName>
    </submittedName>
</protein>
<dbReference type="Proteomes" id="UP001153269">
    <property type="component" value="Unassembled WGS sequence"/>
</dbReference>
<feature type="region of interest" description="Disordered" evidence="1">
    <location>
        <begin position="1"/>
        <end position="49"/>
    </location>
</feature>
<reference evidence="2" key="1">
    <citation type="submission" date="2020-03" db="EMBL/GenBank/DDBJ databases">
        <authorList>
            <person name="Weist P."/>
        </authorList>
    </citation>
    <scope>NUCLEOTIDE SEQUENCE</scope>
</reference>
<feature type="region of interest" description="Disordered" evidence="1">
    <location>
        <begin position="80"/>
        <end position="106"/>
    </location>
</feature>
<gene>
    <name evidence="2" type="ORF">PLEPLA_LOCUS44183</name>
</gene>